<organism evidence="1 2">
    <name type="scientific">Azospirillum cavernae</name>
    <dbReference type="NCBI Taxonomy" id="2320860"/>
    <lineage>
        <taxon>Bacteria</taxon>
        <taxon>Pseudomonadati</taxon>
        <taxon>Pseudomonadota</taxon>
        <taxon>Alphaproteobacteria</taxon>
        <taxon>Rhodospirillales</taxon>
        <taxon>Azospirillaceae</taxon>
        <taxon>Azospirillum</taxon>
    </lineage>
</organism>
<name>A0A418VPA9_9PROT</name>
<sequence>MMGAPAVYLAGPMKGLTFEACNRWRIEAAFRLGERGIATINPVEAELIAHQGALSCSGNGMMTSPKAIVAKDRHYVLNRATAMLVNFTDAPAVSIGTCVEFGWADAARIPVVTVLPDANPHHHAFIRELSGWVVADLNDAIGILAALHKD</sequence>
<proteinExistence type="predicted"/>
<evidence type="ECO:0000313" key="1">
    <source>
        <dbReference type="EMBL" id="RJF78061.1"/>
    </source>
</evidence>
<dbReference type="SUPFAM" id="SSF52309">
    <property type="entry name" value="N-(deoxy)ribosyltransferase-like"/>
    <property type="match status" value="1"/>
</dbReference>
<accession>A0A418VPA9</accession>
<gene>
    <name evidence="1" type="ORF">D3877_23300</name>
</gene>
<dbReference type="AlphaFoldDB" id="A0A418VPA9"/>
<comment type="caution">
    <text evidence="1">The sequence shown here is derived from an EMBL/GenBank/DDBJ whole genome shotgun (WGS) entry which is preliminary data.</text>
</comment>
<dbReference type="Gene3D" id="3.40.50.450">
    <property type="match status" value="1"/>
</dbReference>
<dbReference type="Proteomes" id="UP000283458">
    <property type="component" value="Unassembled WGS sequence"/>
</dbReference>
<keyword evidence="2" id="KW-1185">Reference proteome</keyword>
<reference evidence="1 2" key="1">
    <citation type="submission" date="2018-09" db="EMBL/GenBank/DDBJ databases">
        <authorList>
            <person name="Zhu H."/>
        </authorList>
    </citation>
    <scope>NUCLEOTIDE SEQUENCE [LARGE SCALE GENOMIC DNA]</scope>
    <source>
        <strain evidence="1 2">K2W22B-5</strain>
    </source>
</reference>
<evidence type="ECO:0008006" key="3">
    <source>
        <dbReference type="Google" id="ProtNLM"/>
    </source>
</evidence>
<dbReference type="EMBL" id="QYUL01000004">
    <property type="protein sequence ID" value="RJF78061.1"/>
    <property type="molecule type" value="Genomic_DNA"/>
</dbReference>
<evidence type="ECO:0000313" key="2">
    <source>
        <dbReference type="Proteomes" id="UP000283458"/>
    </source>
</evidence>
<protein>
    <recommendedName>
        <fullName evidence="3">Nucleoside 2-deoxyribosyltransferase</fullName>
    </recommendedName>
</protein>